<protein>
    <submittedName>
        <fullName evidence="2">Microcystin-dependent protein</fullName>
    </submittedName>
</protein>
<keyword evidence="3" id="KW-1185">Reference proteome</keyword>
<accession>A0A4R8DUX1</accession>
<dbReference type="Pfam" id="PF07484">
    <property type="entry name" value="Collar"/>
    <property type="match status" value="1"/>
</dbReference>
<sequence length="192" mass="19651">MEPYLGSLLIFGGNFAIRGYALCNGQTLPISAYTALFSILGTFYGGNGVNNFQLPDMQGRVPIGMGNGIGLSPYVIGQKGGTEAISLTTQNLPAHSHTVPALSVTVNVSNTQATSPTASAGTNTLSQPYDPVALNAVNLYSNAAANTVITTGATTVAGNTGLTGGNIPVSIIQPYLAINFQIALTGVFPSRN</sequence>
<dbReference type="InterPro" id="IPR037053">
    <property type="entry name" value="Phage_tail_collar_dom_sf"/>
</dbReference>
<comment type="caution">
    <text evidence="2">The sequence shown here is derived from an EMBL/GenBank/DDBJ whole genome shotgun (WGS) entry which is preliminary data.</text>
</comment>
<dbReference type="InterPro" id="IPR011083">
    <property type="entry name" value="Phage_tail_collar_dom"/>
</dbReference>
<dbReference type="AlphaFoldDB" id="A0A4R8DUX1"/>
<evidence type="ECO:0000259" key="1">
    <source>
        <dbReference type="Pfam" id="PF07484"/>
    </source>
</evidence>
<dbReference type="Gene3D" id="3.90.1340.10">
    <property type="entry name" value="Phage tail collar domain"/>
    <property type="match status" value="1"/>
</dbReference>
<dbReference type="SUPFAM" id="SSF88874">
    <property type="entry name" value="Receptor-binding domain of short tail fibre protein gp12"/>
    <property type="match status" value="1"/>
</dbReference>
<gene>
    <name evidence="2" type="ORF">EDB95_3026</name>
</gene>
<dbReference type="EMBL" id="SODV01000001">
    <property type="protein sequence ID" value="TDX01979.1"/>
    <property type="molecule type" value="Genomic_DNA"/>
</dbReference>
<reference evidence="2 3" key="1">
    <citation type="submission" date="2019-03" db="EMBL/GenBank/DDBJ databases">
        <title>Genomic Encyclopedia of Type Strains, Phase IV (KMG-IV): sequencing the most valuable type-strain genomes for metagenomic binning, comparative biology and taxonomic classification.</title>
        <authorList>
            <person name="Goeker M."/>
        </authorList>
    </citation>
    <scope>NUCLEOTIDE SEQUENCE [LARGE SCALE GENOMIC DNA]</scope>
    <source>
        <strain evidence="2 3">DSM 100059</strain>
    </source>
</reference>
<organism evidence="2 3">
    <name type="scientific">Dinghuibacter silviterrae</name>
    <dbReference type="NCBI Taxonomy" id="1539049"/>
    <lineage>
        <taxon>Bacteria</taxon>
        <taxon>Pseudomonadati</taxon>
        <taxon>Bacteroidota</taxon>
        <taxon>Chitinophagia</taxon>
        <taxon>Chitinophagales</taxon>
        <taxon>Chitinophagaceae</taxon>
        <taxon>Dinghuibacter</taxon>
    </lineage>
</organism>
<dbReference type="RefSeq" id="WP_133994610.1">
    <property type="nucleotide sequence ID" value="NZ_SODV01000001.1"/>
</dbReference>
<dbReference type="Proteomes" id="UP000294498">
    <property type="component" value="Unassembled WGS sequence"/>
</dbReference>
<proteinExistence type="predicted"/>
<evidence type="ECO:0000313" key="2">
    <source>
        <dbReference type="EMBL" id="TDX01979.1"/>
    </source>
</evidence>
<evidence type="ECO:0000313" key="3">
    <source>
        <dbReference type="Proteomes" id="UP000294498"/>
    </source>
</evidence>
<dbReference type="OrthoDB" id="9810174at2"/>
<feature type="domain" description="Phage tail collar" evidence="1">
    <location>
        <begin position="6"/>
        <end position="62"/>
    </location>
</feature>
<name>A0A4R8DUX1_9BACT</name>